<sequence>MHNWKWTQIAKHKTLTEGPVWDGSGLLYNEVAKSTTFRWDPKNDDISIWRKSTGETNGMTFDRQGQLFACEGGAHRVTKIDPETPDINPMVISEGLEGETLNWPNDLAIDQHGRVYFSDPNYSSNPNNLDEESIYMAEHTFGGNWNTLRVTVDTYKPNGVLFSIDQKTLFVADAPFEPSEPRRLLAYPVNTDGTLGDYQILHDFGQGRGIDGMTLTSSGMIIATAGSSSAGPGSMIYEFEPSGRVVRTHPTPAESPTNCTYGGTSLSTLFVTFSGGEVYKVDETGHSGHLSYPQRRF</sequence>
<gene>
    <name evidence="3" type="ORF">METZ01_LOCUS723</name>
</gene>
<dbReference type="GO" id="GO:0016787">
    <property type="term" value="F:hydrolase activity"/>
    <property type="evidence" value="ECO:0007669"/>
    <property type="project" value="UniProtKB-KW"/>
</dbReference>
<accession>A0A381N058</accession>
<dbReference type="Pfam" id="PF08450">
    <property type="entry name" value="SGL"/>
    <property type="match status" value="1"/>
</dbReference>
<feature type="domain" description="SMP-30/Gluconolactonase/LRE-like region" evidence="2">
    <location>
        <begin position="15"/>
        <end position="272"/>
    </location>
</feature>
<dbReference type="InterPro" id="IPR051262">
    <property type="entry name" value="SMP-30/CGR1_Lactonase"/>
</dbReference>
<dbReference type="InterPro" id="IPR013658">
    <property type="entry name" value="SGL"/>
</dbReference>
<name>A0A381N058_9ZZZZ</name>
<organism evidence="3">
    <name type="scientific">marine metagenome</name>
    <dbReference type="NCBI Taxonomy" id="408172"/>
    <lineage>
        <taxon>unclassified sequences</taxon>
        <taxon>metagenomes</taxon>
        <taxon>ecological metagenomes</taxon>
    </lineage>
</organism>
<protein>
    <recommendedName>
        <fullName evidence="2">SMP-30/Gluconolactonase/LRE-like region domain-containing protein</fullName>
    </recommendedName>
</protein>
<keyword evidence="1" id="KW-0378">Hydrolase</keyword>
<dbReference type="SUPFAM" id="SSF63829">
    <property type="entry name" value="Calcium-dependent phosphotriesterase"/>
    <property type="match status" value="1"/>
</dbReference>
<dbReference type="EMBL" id="UINC01000039">
    <property type="protein sequence ID" value="SUZ47869.1"/>
    <property type="molecule type" value="Genomic_DNA"/>
</dbReference>
<proteinExistence type="predicted"/>
<dbReference type="InterPro" id="IPR011042">
    <property type="entry name" value="6-blade_b-propeller_TolB-like"/>
</dbReference>
<dbReference type="Gene3D" id="2.120.10.30">
    <property type="entry name" value="TolB, C-terminal domain"/>
    <property type="match status" value="1"/>
</dbReference>
<dbReference type="PANTHER" id="PTHR47572:SF4">
    <property type="entry name" value="LACTONASE DRP35"/>
    <property type="match status" value="1"/>
</dbReference>
<evidence type="ECO:0000313" key="3">
    <source>
        <dbReference type="EMBL" id="SUZ47869.1"/>
    </source>
</evidence>
<evidence type="ECO:0000259" key="2">
    <source>
        <dbReference type="Pfam" id="PF08450"/>
    </source>
</evidence>
<dbReference type="PANTHER" id="PTHR47572">
    <property type="entry name" value="LIPOPROTEIN-RELATED"/>
    <property type="match status" value="1"/>
</dbReference>
<evidence type="ECO:0000256" key="1">
    <source>
        <dbReference type="ARBA" id="ARBA00022801"/>
    </source>
</evidence>
<reference evidence="3" key="1">
    <citation type="submission" date="2018-05" db="EMBL/GenBank/DDBJ databases">
        <authorList>
            <person name="Lanie J.A."/>
            <person name="Ng W.-L."/>
            <person name="Kazmierczak K.M."/>
            <person name="Andrzejewski T.M."/>
            <person name="Davidsen T.M."/>
            <person name="Wayne K.J."/>
            <person name="Tettelin H."/>
            <person name="Glass J.I."/>
            <person name="Rusch D."/>
            <person name="Podicherti R."/>
            <person name="Tsui H.-C.T."/>
            <person name="Winkler M.E."/>
        </authorList>
    </citation>
    <scope>NUCLEOTIDE SEQUENCE</scope>
</reference>
<dbReference type="AlphaFoldDB" id="A0A381N058"/>